<evidence type="ECO:0000313" key="2">
    <source>
        <dbReference type="Proteomes" id="UP000681967"/>
    </source>
</evidence>
<proteinExistence type="predicted"/>
<sequence length="31" mass="3647">MAASNDNDNDDFFYVKSPDYQRLQHVREEAA</sequence>
<reference evidence="1" key="1">
    <citation type="submission" date="2021-02" db="EMBL/GenBank/DDBJ databases">
        <authorList>
            <person name="Nowell W R."/>
        </authorList>
    </citation>
    <scope>NUCLEOTIDE SEQUENCE</scope>
</reference>
<feature type="non-terminal residue" evidence="1">
    <location>
        <position position="31"/>
    </location>
</feature>
<organism evidence="1 2">
    <name type="scientific">Rotaria magnacalcarata</name>
    <dbReference type="NCBI Taxonomy" id="392030"/>
    <lineage>
        <taxon>Eukaryota</taxon>
        <taxon>Metazoa</taxon>
        <taxon>Spiralia</taxon>
        <taxon>Gnathifera</taxon>
        <taxon>Rotifera</taxon>
        <taxon>Eurotatoria</taxon>
        <taxon>Bdelloidea</taxon>
        <taxon>Philodinida</taxon>
        <taxon>Philodinidae</taxon>
        <taxon>Rotaria</taxon>
    </lineage>
</organism>
<evidence type="ECO:0000313" key="1">
    <source>
        <dbReference type="EMBL" id="CAF4290627.1"/>
    </source>
</evidence>
<comment type="caution">
    <text evidence="1">The sequence shown here is derived from an EMBL/GenBank/DDBJ whole genome shotgun (WGS) entry which is preliminary data.</text>
</comment>
<protein>
    <submittedName>
        <fullName evidence="1">Uncharacterized protein</fullName>
    </submittedName>
</protein>
<gene>
    <name evidence="1" type="ORF">BYL167_LOCUS27078</name>
</gene>
<dbReference type="AlphaFoldDB" id="A0A8S2U035"/>
<name>A0A8S2U035_9BILA</name>
<dbReference type="EMBL" id="CAJOBH010033606">
    <property type="protein sequence ID" value="CAF4290627.1"/>
    <property type="molecule type" value="Genomic_DNA"/>
</dbReference>
<dbReference type="Proteomes" id="UP000681967">
    <property type="component" value="Unassembled WGS sequence"/>
</dbReference>
<accession>A0A8S2U035</accession>